<dbReference type="Proteomes" id="UP000307943">
    <property type="component" value="Unassembled WGS sequence"/>
</dbReference>
<dbReference type="AlphaFoldDB" id="A0A5C4TCI4"/>
<reference evidence="3 4" key="1">
    <citation type="submission" date="2019-05" db="EMBL/GenBank/DDBJ databases">
        <title>We sequenced the genome of Paenibacillus hemerocallicola KCTC 33185 for further insight into its adaptation and study the phylogeny of Paenibacillus.</title>
        <authorList>
            <person name="Narsing Rao M.P."/>
        </authorList>
    </citation>
    <scope>NUCLEOTIDE SEQUENCE [LARGE SCALE GENOMIC DNA]</scope>
    <source>
        <strain evidence="3 4">KCTC 33185</strain>
    </source>
</reference>
<feature type="compositionally biased region" description="Polar residues" evidence="1">
    <location>
        <begin position="365"/>
        <end position="376"/>
    </location>
</feature>
<dbReference type="Pfam" id="PF09992">
    <property type="entry name" value="NAGPA"/>
    <property type="match status" value="1"/>
</dbReference>
<feature type="compositionally biased region" description="Low complexity" evidence="1">
    <location>
        <begin position="464"/>
        <end position="500"/>
    </location>
</feature>
<evidence type="ECO:0000259" key="2">
    <source>
        <dbReference type="Pfam" id="PF09992"/>
    </source>
</evidence>
<feature type="compositionally biased region" description="Low complexity" evidence="1">
    <location>
        <begin position="543"/>
        <end position="613"/>
    </location>
</feature>
<dbReference type="PANTHER" id="PTHR40446:SF2">
    <property type="entry name" value="N-ACETYLGLUCOSAMINE-1-PHOSPHODIESTER ALPHA-N-ACETYLGLUCOSAMINIDASE"/>
    <property type="match status" value="1"/>
</dbReference>
<gene>
    <name evidence="3" type="ORF">FE784_09320</name>
</gene>
<keyword evidence="4" id="KW-1185">Reference proteome</keyword>
<feature type="region of interest" description="Disordered" evidence="1">
    <location>
        <begin position="346"/>
        <end position="613"/>
    </location>
</feature>
<protein>
    <recommendedName>
        <fullName evidence="2">Phosphodiester glycosidase domain-containing protein</fullName>
    </recommendedName>
</protein>
<organism evidence="3 4">
    <name type="scientific">Paenibacillus hemerocallicola</name>
    <dbReference type="NCBI Taxonomy" id="1172614"/>
    <lineage>
        <taxon>Bacteria</taxon>
        <taxon>Bacillati</taxon>
        <taxon>Bacillota</taxon>
        <taxon>Bacilli</taxon>
        <taxon>Bacillales</taxon>
        <taxon>Paenibacillaceae</taxon>
        <taxon>Paenibacillus</taxon>
    </lineage>
</organism>
<comment type="caution">
    <text evidence="3">The sequence shown here is derived from an EMBL/GenBank/DDBJ whole genome shotgun (WGS) entry which is preliminary data.</text>
</comment>
<feature type="domain" description="Phosphodiester glycosidase" evidence="2">
    <location>
        <begin position="130"/>
        <end position="310"/>
    </location>
</feature>
<evidence type="ECO:0000256" key="1">
    <source>
        <dbReference type="SAM" id="MobiDB-lite"/>
    </source>
</evidence>
<dbReference type="InterPro" id="IPR018711">
    <property type="entry name" value="NAGPA"/>
</dbReference>
<dbReference type="EMBL" id="VDCQ01000010">
    <property type="protein sequence ID" value="TNJ66582.1"/>
    <property type="molecule type" value="Genomic_DNA"/>
</dbReference>
<feature type="compositionally biased region" description="Low complexity" evidence="1">
    <location>
        <begin position="404"/>
        <end position="456"/>
    </location>
</feature>
<evidence type="ECO:0000313" key="3">
    <source>
        <dbReference type="EMBL" id="TNJ66582.1"/>
    </source>
</evidence>
<accession>A0A5C4TCI4</accession>
<feature type="compositionally biased region" description="Low complexity" evidence="1">
    <location>
        <begin position="377"/>
        <end position="386"/>
    </location>
</feature>
<dbReference type="OrthoDB" id="9816453at2"/>
<evidence type="ECO:0000313" key="4">
    <source>
        <dbReference type="Proteomes" id="UP000307943"/>
    </source>
</evidence>
<name>A0A5C4TCI4_9BACL</name>
<sequence>MLIFGTSSFLYLTPPGLSIREFLAQTVISTQHRDWAWIVVGPEKRDYMVKMSHQFTETSAMEKQDFAMIKHDPVRQARSVEELISEPKDISGQFWKGKMIYVYDPTSIRVVVPSKVGEGERISSMVTRTDAVAGINGGGFIDPDGLGNGFAPIGLILSGFEAIYTDAEPYHAQHIIGFTKEGTLVVGKYSLQELQQMGVKDAVSFLAPRLIANGNPQITTGDGGWGRAPRTAIGQKEDGTLIFVIIDGRQTSSVGATLKEVQDLLLKEGAVNAGLLDGGASSELVVKGELLTKPSSRYGERRLPSGILVYDDPDSYKADRIWDGLNKIDPGGRYDHPDFLKEQAELKNKPPAQTPKVEPEKTQEPAKTQSNNDSPAKTTTTPPKTGGTTGTSDKPAGGAGNGASTGTSGSANTGSSNTGTAGSTNATPPAEPSGGTATPPAGSGTPAAGGASSGATAPGGGAATNGTTPPATKPETGANTGSTNNTTPAGNTGTNGSSGAASGGGSGQPTAPATPPPAAGTGSGGGTTTGAPSPAGTSGSGAAGNTSNSGTPASSGTSTSGTSTSSGTSASSGTAASSATTVNQGSAVSSGTVGSSGTAATPPATTGTNAPAQ</sequence>
<proteinExistence type="predicted"/>
<dbReference type="PANTHER" id="PTHR40446">
    <property type="entry name" value="N-ACETYLGLUCOSAMINE-1-PHOSPHODIESTER ALPHA-N-ACETYLGLUCOSAMINIDASE"/>
    <property type="match status" value="1"/>
</dbReference>